<organism evidence="1 2">
    <name type="scientific">Lindgomyces ingoldianus</name>
    <dbReference type="NCBI Taxonomy" id="673940"/>
    <lineage>
        <taxon>Eukaryota</taxon>
        <taxon>Fungi</taxon>
        <taxon>Dikarya</taxon>
        <taxon>Ascomycota</taxon>
        <taxon>Pezizomycotina</taxon>
        <taxon>Dothideomycetes</taxon>
        <taxon>Pleosporomycetidae</taxon>
        <taxon>Pleosporales</taxon>
        <taxon>Lindgomycetaceae</taxon>
        <taxon>Lindgomyces</taxon>
    </lineage>
</organism>
<gene>
    <name evidence="1" type="ORF">BDR25DRAFT_215144</name>
</gene>
<evidence type="ECO:0000313" key="2">
    <source>
        <dbReference type="Proteomes" id="UP000799755"/>
    </source>
</evidence>
<name>A0ACB6R884_9PLEO</name>
<reference evidence="1" key="1">
    <citation type="journal article" date="2020" name="Stud. Mycol.">
        <title>101 Dothideomycetes genomes: a test case for predicting lifestyles and emergence of pathogens.</title>
        <authorList>
            <person name="Haridas S."/>
            <person name="Albert R."/>
            <person name="Binder M."/>
            <person name="Bloem J."/>
            <person name="Labutti K."/>
            <person name="Salamov A."/>
            <person name="Andreopoulos B."/>
            <person name="Baker S."/>
            <person name="Barry K."/>
            <person name="Bills G."/>
            <person name="Bluhm B."/>
            <person name="Cannon C."/>
            <person name="Castanera R."/>
            <person name="Culley D."/>
            <person name="Daum C."/>
            <person name="Ezra D."/>
            <person name="Gonzalez J."/>
            <person name="Henrissat B."/>
            <person name="Kuo A."/>
            <person name="Liang C."/>
            <person name="Lipzen A."/>
            <person name="Lutzoni F."/>
            <person name="Magnuson J."/>
            <person name="Mondo S."/>
            <person name="Nolan M."/>
            <person name="Ohm R."/>
            <person name="Pangilinan J."/>
            <person name="Park H.-J."/>
            <person name="Ramirez L."/>
            <person name="Alfaro M."/>
            <person name="Sun H."/>
            <person name="Tritt A."/>
            <person name="Yoshinaga Y."/>
            <person name="Zwiers L.-H."/>
            <person name="Turgeon B."/>
            <person name="Goodwin S."/>
            <person name="Spatafora J."/>
            <person name="Crous P."/>
            <person name="Grigoriev I."/>
        </authorList>
    </citation>
    <scope>NUCLEOTIDE SEQUENCE</scope>
    <source>
        <strain evidence="1">ATCC 200398</strain>
    </source>
</reference>
<protein>
    <submittedName>
        <fullName evidence="1">AAA-domain-containing protein</fullName>
    </submittedName>
</protein>
<proteinExistence type="predicted"/>
<feature type="non-terminal residue" evidence="1">
    <location>
        <position position="1"/>
    </location>
</feature>
<comment type="caution">
    <text evidence="1">The sequence shown here is derived from an EMBL/GenBank/DDBJ whole genome shotgun (WGS) entry which is preliminary data.</text>
</comment>
<dbReference type="EMBL" id="MU003497">
    <property type="protein sequence ID" value="KAF2474666.1"/>
    <property type="molecule type" value="Genomic_DNA"/>
</dbReference>
<keyword evidence="2" id="KW-1185">Reference proteome</keyword>
<accession>A0ACB6R884</accession>
<evidence type="ECO:0000313" key="1">
    <source>
        <dbReference type="EMBL" id="KAF2474666.1"/>
    </source>
</evidence>
<dbReference type="Proteomes" id="UP000799755">
    <property type="component" value="Unassembled WGS sequence"/>
</dbReference>
<sequence>LDVAVYSLYQTQDEETPSTQTRDEDDAQFTVTQLPHKAMDGLWESLVYAEPIPETILRIITRMMKISKEPHLNPAVIHWHNLILLYGPPGSGKTTLAHALAQKLSIRLAHDFSTTKLVEVNSHTLLSKWFGESSKLVGKLFETISSISSDESLLTVVIIDEVETLAGSREKASQANECGDAIRATNELLQGLDKLRKRTHVIFICTSNLEENMDEAFMDRCGIKRYIEAPNVECTYEIFRSVINELIKSELVCFNLTGKVSNTNIEGSYITSPSSSKGEDHHTTLSQLVYIPDLEWINLHPFHRSKSAARELLRIARGAQGLSGRTLRRLPMLAMAEFTTEEPCELAELLVGLARAVKEEHKTKFGDNSDAVMAEGERDVGLSEDDLGDIDHLTDFSMDGDLVRELFGELSGAQNGHRSSSSHHG</sequence>